<feature type="transmembrane region" description="Helical" evidence="1">
    <location>
        <begin position="322"/>
        <end position="340"/>
    </location>
</feature>
<organism evidence="2 3">
    <name type="scientific">candidate division WOR-1 bacterium DG_54_3</name>
    <dbReference type="NCBI Taxonomy" id="1703775"/>
    <lineage>
        <taxon>Bacteria</taxon>
        <taxon>Bacillati</taxon>
        <taxon>Saganbacteria</taxon>
    </lineage>
</organism>
<dbReference type="EMBL" id="LIZX01000020">
    <property type="protein sequence ID" value="KPJ69595.1"/>
    <property type="molecule type" value="Genomic_DNA"/>
</dbReference>
<feature type="transmembrane region" description="Helical" evidence="1">
    <location>
        <begin position="184"/>
        <end position="215"/>
    </location>
</feature>
<feature type="transmembrane region" description="Helical" evidence="1">
    <location>
        <begin position="346"/>
        <end position="364"/>
    </location>
</feature>
<feature type="transmembrane region" description="Helical" evidence="1">
    <location>
        <begin position="227"/>
        <end position="249"/>
    </location>
</feature>
<evidence type="ECO:0008006" key="4">
    <source>
        <dbReference type="Google" id="ProtNLM"/>
    </source>
</evidence>
<keyword evidence="1" id="KW-0812">Transmembrane</keyword>
<feature type="transmembrane region" description="Helical" evidence="1">
    <location>
        <begin position="286"/>
        <end position="302"/>
    </location>
</feature>
<evidence type="ECO:0000313" key="3">
    <source>
        <dbReference type="Proteomes" id="UP000051861"/>
    </source>
</evidence>
<keyword evidence="1" id="KW-0472">Membrane</keyword>
<evidence type="ECO:0000313" key="2">
    <source>
        <dbReference type="EMBL" id="KPJ69595.1"/>
    </source>
</evidence>
<protein>
    <recommendedName>
        <fullName evidence="4">Glycosyltransferase RgtA/B/C/D-like domain-containing protein</fullName>
    </recommendedName>
</protein>
<comment type="caution">
    <text evidence="2">The sequence shown here is derived from an EMBL/GenBank/DDBJ whole genome shotgun (WGS) entry which is preliminary data.</text>
</comment>
<proteinExistence type="predicted"/>
<accession>A0A0S7Y5C0</accession>
<keyword evidence="1" id="KW-1133">Transmembrane helix</keyword>
<gene>
    <name evidence="2" type="ORF">AMJ44_03290</name>
</gene>
<feature type="transmembrane region" description="Helical" evidence="1">
    <location>
        <begin position="376"/>
        <end position="394"/>
    </location>
</feature>
<sequence>MSPKESNTYKIFLLVGFLLFFLFSSKEIGNFYQTGHAGFINSEVGLSHLNTINNGFLKTKLGATNYKVIYDRAPTTDEYYVRYPYLHNLLVSILWEITGPSEIASRLFVIILTFLSIVMFFFISQELNYSKLSSTLVYLTLCSFPIFYHYAGLSNGEISALFPLSLSYYFYIKHLKNNKSKYKFFLFISLSITCQLFWYGYIASLVFFFDSLLSFTLHKQKKDLKMALILIFTVGINISVYVFHTLWLVGSLKNAIDAFLWRASIKMPPTHRFTWMEFILKNLKRWWLFNPVVIFFSLAFLISSFRRKNQNIRFPLNQRFSLMLLLTPLIFSVFLSHLVYYHDFLIIYFAFFLAFSSIDFFTKIFERFAEKIKKNVLVYSYILVLIFFAVFGLFKHTEEKMIDKETDNYELYYICKIIRNITNPEDKFIITIKRVQEPQVRFYLRREAFFRNNVHWAKRYIDSNMYSYCLVETKHAYRPLIKYLLQNFRGLKYDRYFLFDLRKPGKKLRVFNSQKEKTNFLFKYFISPYHQPRKYEEIKDIATIEKIYSRFEEEEDLYPQSKKTISNIFLLIP</sequence>
<reference evidence="2 3" key="1">
    <citation type="journal article" date="2015" name="Microbiome">
        <title>Genomic resolution of linkages in carbon, nitrogen, and sulfur cycling among widespread estuary sediment bacteria.</title>
        <authorList>
            <person name="Baker B.J."/>
            <person name="Lazar C.S."/>
            <person name="Teske A.P."/>
            <person name="Dick G.J."/>
        </authorList>
    </citation>
    <scope>NUCLEOTIDE SEQUENCE [LARGE SCALE GENOMIC DNA]</scope>
    <source>
        <strain evidence="2">DG_54_3</strain>
    </source>
</reference>
<name>A0A0S7Y5C0_UNCSA</name>
<dbReference type="AlphaFoldDB" id="A0A0S7Y5C0"/>
<feature type="transmembrane region" description="Helical" evidence="1">
    <location>
        <begin position="103"/>
        <end position="123"/>
    </location>
</feature>
<dbReference type="Proteomes" id="UP000051861">
    <property type="component" value="Unassembled WGS sequence"/>
</dbReference>
<evidence type="ECO:0000256" key="1">
    <source>
        <dbReference type="SAM" id="Phobius"/>
    </source>
</evidence>